<evidence type="ECO:0000313" key="2">
    <source>
        <dbReference type="EMBL" id="CAK9324867.1"/>
    </source>
</evidence>
<accession>A0ABP0YY67</accession>
<reference evidence="2 3" key="1">
    <citation type="submission" date="2024-03" db="EMBL/GenBank/DDBJ databases">
        <authorList>
            <person name="Gkanogiannis A."/>
            <person name="Becerra Lopez-Lavalle L."/>
        </authorList>
    </citation>
    <scope>NUCLEOTIDE SEQUENCE [LARGE SCALE GENOMIC DNA]</scope>
</reference>
<sequence length="335" mass="37821">MHRKFKQNSAQPLKDFVIGEQASDDQQYFPRTSINNPFKQAAQRDLDAARSDEDYEDESLISISEIFPGFLAIGTLGCSEPATPKFSISIDHITGRDETEVTENELKVINDELEKVLEAEVKDGGGCRWDSHVMSKVLEGRGESKNNVESGDAVVCPLQEDEDDGKKENRTWVGELFQRSKALEEVGGGRCEKEGDKYGIQFIKKKLKKKTFTAASKTSLDVSTDQTKLHKFLRLFNRKVYPAESITMAKEKGDHKAQKKDKKKKTTTTIVGSVNKNNEERSSTDEDIMILPKKLILKQTLQSYQIQSVAPQFSNISDDDVDSNWNKEQWIKSDS</sequence>
<dbReference type="Proteomes" id="UP001642487">
    <property type="component" value="Chromosome 6"/>
</dbReference>
<protein>
    <submittedName>
        <fullName evidence="2">Uncharacterized protein</fullName>
    </submittedName>
</protein>
<keyword evidence="3" id="KW-1185">Reference proteome</keyword>
<name>A0ABP0YY67_9ROSI</name>
<dbReference type="PANTHER" id="PTHR34959">
    <property type="entry name" value="PROTEIN LAZY 1"/>
    <property type="match status" value="1"/>
</dbReference>
<dbReference type="InterPro" id="IPR038928">
    <property type="entry name" value="LAZY1"/>
</dbReference>
<feature type="region of interest" description="Disordered" evidence="1">
    <location>
        <begin position="27"/>
        <end position="50"/>
    </location>
</feature>
<evidence type="ECO:0000256" key="1">
    <source>
        <dbReference type="SAM" id="MobiDB-lite"/>
    </source>
</evidence>
<dbReference type="EMBL" id="OZ021740">
    <property type="protein sequence ID" value="CAK9324867.1"/>
    <property type="molecule type" value="Genomic_DNA"/>
</dbReference>
<evidence type="ECO:0000313" key="3">
    <source>
        <dbReference type="Proteomes" id="UP001642487"/>
    </source>
</evidence>
<proteinExistence type="predicted"/>
<organism evidence="2 3">
    <name type="scientific">Citrullus colocynthis</name>
    <name type="common">colocynth</name>
    <dbReference type="NCBI Taxonomy" id="252529"/>
    <lineage>
        <taxon>Eukaryota</taxon>
        <taxon>Viridiplantae</taxon>
        <taxon>Streptophyta</taxon>
        <taxon>Embryophyta</taxon>
        <taxon>Tracheophyta</taxon>
        <taxon>Spermatophyta</taxon>
        <taxon>Magnoliopsida</taxon>
        <taxon>eudicotyledons</taxon>
        <taxon>Gunneridae</taxon>
        <taxon>Pentapetalae</taxon>
        <taxon>rosids</taxon>
        <taxon>fabids</taxon>
        <taxon>Cucurbitales</taxon>
        <taxon>Cucurbitaceae</taxon>
        <taxon>Benincaseae</taxon>
        <taxon>Citrullus</taxon>
    </lineage>
</organism>
<gene>
    <name evidence="2" type="ORF">CITCOLO1_LOCUS17115</name>
</gene>
<feature type="compositionally biased region" description="Polar residues" evidence="1">
    <location>
        <begin position="27"/>
        <end position="38"/>
    </location>
</feature>
<dbReference type="PANTHER" id="PTHR34959:SF3">
    <property type="entry name" value="PROTEIN LAZY 1"/>
    <property type="match status" value="1"/>
</dbReference>